<dbReference type="Pfam" id="PF11271">
    <property type="entry name" value="PorA"/>
    <property type="match status" value="1"/>
</dbReference>
<dbReference type="Proteomes" id="UP000608024">
    <property type="component" value="Unassembled WGS sequence"/>
</dbReference>
<sequence>MTRRTASPLSLVLLGLGVFLLVLAPMLAWYVEPRAKRTPIDVDQITVFKGTGSYFDTEKIKTLHNENLTVTRQVRGDVDDSEDSGRAVWDVSTSVDPDKSLPAADPHDSLQWTLERWVTDRRTNKPVHCCGEKPRFEGEAYLKFPFDVEKRDYLWWDNTLGGTVPLTFRGTKKIQGYEGYRFTGEVQATRTGTRQVPGRMVGLPQRSQVLAEEWYANHGIELVADKRTGRIIYAAIGPRKTLRAPGGKKDRTVLLDSERIAFTEKTQRAQVDLAKDDSSRLKLVGETLPLLALVLGGALTLFGGALVARGRKTDTNGQNSGSDGPGGPGAHPDPEGPHSPTSRSALQPTTM</sequence>
<evidence type="ECO:0000256" key="2">
    <source>
        <dbReference type="SAM" id="Phobius"/>
    </source>
</evidence>
<reference evidence="3" key="1">
    <citation type="journal article" date="2014" name="Int. J. Syst. Evol. Microbiol.">
        <title>Complete genome sequence of Corynebacterium casei LMG S-19264T (=DSM 44701T), isolated from a smear-ripened cheese.</title>
        <authorList>
            <consortium name="US DOE Joint Genome Institute (JGI-PGF)"/>
            <person name="Walter F."/>
            <person name="Albersmeier A."/>
            <person name="Kalinowski J."/>
            <person name="Ruckert C."/>
        </authorList>
    </citation>
    <scope>NUCLEOTIDE SEQUENCE</scope>
    <source>
        <strain evidence="3">JCM 4784</strain>
    </source>
</reference>
<dbReference type="EMBL" id="BNBT01000068">
    <property type="protein sequence ID" value="GHE69897.1"/>
    <property type="molecule type" value="Genomic_DNA"/>
</dbReference>
<gene>
    <name evidence="3" type="ORF">GCM10018785_43010</name>
</gene>
<protein>
    <recommendedName>
        <fullName evidence="5">DUF3068 domain-containing protein</fullName>
    </recommendedName>
</protein>
<reference evidence="3" key="2">
    <citation type="submission" date="2020-09" db="EMBL/GenBank/DDBJ databases">
        <authorList>
            <person name="Sun Q."/>
            <person name="Ohkuma M."/>
        </authorList>
    </citation>
    <scope>NUCLEOTIDE SEQUENCE</scope>
    <source>
        <strain evidence="3">JCM 4784</strain>
    </source>
</reference>
<keyword evidence="2" id="KW-1133">Transmembrane helix</keyword>
<feature type="compositionally biased region" description="Polar residues" evidence="1">
    <location>
        <begin position="339"/>
        <end position="351"/>
    </location>
</feature>
<evidence type="ECO:0000313" key="4">
    <source>
        <dbReference type="Proteomes" id="UP000608024"/>
    </source>
</evidence>
<organism evidence="3 4">
    <name type="scientific">Streptomyces longispororuber</name>
    <dbReference type="NCBI Taxonomy" id="68230"/>
    <lineage>
        <taxon>Bacteria</taxon>
        <taxon>Bacillati</taxon>
        <taxon>Actinomycetota</taxon>
        <taxon>Actinomycetes</taxon>
        <taxon>Kitasatosporales</taxon>
        <taxon>Streptomycetaceae</taxon>
        <taxon>Streptomyces</taxon>
    </lineage>
</organism>
<dbReference type="InterPro" id="IPR021424">
    <property type="entry name" value="PorA"/>
</dbReference>
<feature type="region of interest" description="Disordered" evidence="1">
    <location>
        <begin position="311"/>
        <end position="351"/>
    </location>
</feature>
<feature type="transmembrane region" description="Helical" evidence="2">
    <location>
        <begin position="288"/>
        <end position="308"/>
    </location>
</feature>
<evidence type="ECO:0000313" key="3">
    <source>
        <dbReference type="EMBL" id="GHE69897.1"/>
    </source>
</evidence>
<name>A0A918ZTE7_9ACTN</name>
<accession>A0A918ZTE7</accession>
<dbReference type="RefSeq" id="WP_190137644.1">
    <property type="nucleotide sequence ID" value="NZ_BNBT01000068.1"/>
</dbReference>
<proteinExistence type="predicted"/>
<keyword evidence="2" id="KW-0472">Membrane</keyword>
<keyword evidence="2" id="KW-0812">Transmembrane</keyword>
<comment type="caution">
    <text evidence="3">The sequence shown here is derived from an EMBL/GenBank/DDBJ whole genome shotgun (WGS) entry which is preliminary data.</text>
</comment>
<evidence type="ECO:0000256" key="1">
    <source>
        <dbReference type="SAM" id="MobiDB-lite"/>
    </source>
</evidence>
<dbReference type="AlphaFoldDB" id="A0A918ZTE7"/>
<keyword evidence="4" id="KW-1185">Reference proteome</keyword>
<evidence type="ECO:0008006" key="5">
    <source>
        <dbReference type="Google" id="ProtNLM"/>
    </source>
</evidence>